<proteinExistence type="predicted"/>
<dbReference type="OMA" id="QETSECA"/>
<dbReference type="SUPFAM" id="SSF50182">
    <property type="entry name" value="Sm-like ribonucleoproteins"/>
    <property type="match status" value="1"/>
</dbReference>
<feature type="compositionally biased region" description="Basic and acidic residues" evidence="1">
    <location>
        <begin position="120"/>
        <end position="129"/>
    </location>
</feature>
<reference evidence="3" key="3">
    <citation type="submission" date="2025-09" db="UniProtKB">
        <authorList>
            <consortium name="Ensembl"/>
        </authorList>
    </citation>
    <scope>IDENTIFICATION</scope>
</reference>
<feature type="region of interest" description="Disordered" evidence="1">
    <location>
        <begin position="232"/>
        <end position="274"/>
    </location>
</feature>
<dbReference type="InParanoid" id="A0A3P8WWJ9"/>
<evidence type="ECO:0000256" key="1">
    <source>
        <dbReference type="SAM" id="MobiDB-lite"/>
    </source>
</evidence>
<dbReference type="Proteomes" id="UP000265120">
    <property type="component" value="Chromosome 15"/>
</dbReference>
<dbReference type="GeneID" id="103391402"/>
<protein>
    <submittedName>
        <fullName evidence="3">LSM11, U7 small nuclear RNA associated</fullName>
    </submittedName>
</protein>
<dbReference type="InterPro" id="IPR010920">
    <property type="entry name" value="LSM_dom_sf"/>
</dbReference>
<dbReference type="AlphaFoldDB" id="A0A3P8WWJ9"/>
<evidence type="ECO:0000313" key="3">
    <source>
        <dbReference type="Ensembl" id="ENSCSEP00000031169.1"/>
    </source>
</evidence>
<dbReference type="InterPro" id="IPR001163">
    <property type="entry name" value="Sm_dom_euk/arc"/>
</dbReference>
<dbReference type="GeneTree" id="ENSGT00390000012944"/>
<keyword evidence="4" id="KW-1185">Reference proteome</keyword>
<evidence type="ECO:0000313" key="4">
    <source>
        <dbReference type="Proteomes" id="UP000265120"/>
    </source>
</evidence>
<dbReference type="Gene3D" id="2.30.30.100">
    <property type="match status" value="1"/>
</dbReference>
<dbReference type="STRING" id="244447.ENSCSEP00000031169"/>
<organism evidence="3 4">
    <name type="scientific">Cynoglossus semilaevis</name>
    <name type="common">Tongue sole</name>
    <dbReference type="NCBI Taxonomy" id="244447"/>
    <lineage>
        <taxon>Eukaryota</taxon>
        <taxon>Metazoa</taxon>
        <taxon>Chordata</taxon>
        <taxon>Craniata</taxon>
        <taxon>Vertebrata</taxon>
        <taxon>Euteleostomi</taxon>
        <taxon>Actinopterygii</taxon>
        <taxon>Neopterygii</taxon>
        <taxon>Teleostei</taxon>
        <taxon>Neoteleostei</taxon>
        <taxon>Acanthomorphata</taxon>
        <taxon>Carangaria</taxon>
        <taxon>Pleuronectiformes</taxon>
        <taxon>Pleuronectoidei</taxon>
        <taxon>Cynoglossidae</taxon>
        <taxon>Cynoglossinae</taxon>
        <taxon>Cynoglossus</taxon>
    </lineage>
</organism>
<accession>A0A3P8WWJ9</accession>
<dbReference type="SMART" id="SM00651">
    <property type="entry name" value="Sm"/>
    <property type="match status" value="1"/>
</dbReference>
<feature type="domain" description="Sm" evidence="2">
    <location>
        <begin position="159"/>
        <end position="304"/>
    </location>
</feature>
<dbReference type="KEGG" id="csem:103391402"/>
<dbReference type="CTD" id="134353"/>
<feature type="compositionally biased region" description="Basic and acidic residues" evidence="1">
    <location>
        <begin position="26"/>
        <end position="44"/>
    </location>
</feature>
<dbReference type="OrthoDB" id="10002367at2759"/>
<dbReference type="GO" id="GO:0071209">
    <property type="term" value="F:U7 snRNA binding"/>
    <property type="evidence" value="ECO:0007669"/>
    <property type="project" value="InterPro"/>
</dbReference>
<dbReference type="PANTHER" id="PTHR21415">
    <property type="entry name" value="U7 SNRNA-ASSOCIATED SM-LIKE PROTEIN LSM11"/>
    <property type="match status" value="1"/>
</dbReference>
<feature type="region of interest" description="Disordered" evidence="1">
    <location>
        <begin position="117"/>
        <end position="139"/>
    </location>
</feature>
<dbReference type="GO" id="GO:0006398">
    <property type="term" value="P:mRNA 3'-end processing by stem-loop binding and cleavage"/>
    <property type="evidence" value="ECO:0007669"/>
    <property type="project" value="TreeGrafter"/>
</dbReference>
<feature type="region of interest" description="Disordered" evidence="1">
    <location>
        <begin position="1"/>
        <end position="44"/>
    </location>
</feature>
<dbReference type="InterPro" id="IPR039267">
    <property type="entry name" value="Lsm11"/>
</dbReference>
<dbReference type="RefSeq" id="XP_008325880.1">
    <property type="nucleotide sequence ID" value="XM_008327658.3"/>
</dbReference>
<dbReference type="PANTHER" id="PTHR21415:SF1">
    <property type="entry name" value="U7 SNRNA-ASSOCIATED SM-LIKE PROTEIN LSM11"/>
    <property type="match status" value="1"/>
</dbReference>
<dbReference type="InterPro" id="IPR034109">
    <property type="entry name" value="Lsm11_M"/>
</dbReference>
<dbReference type="GO" id="GO:0005683">
    <property type="term" value="C:U7 snRNP"/>
    <property type="evidence" value="ECO:0007669"/>
    <property type="project" value="TreeGrafter"/>
</dbReference>
<dbReference type="CDD" id="cd01739">
    <property type="entry name" value="LSm11_M"/>
    <property type="match status" value="1"/>
</dbReference>
<reference evidence="3" key="2">
    <citation type="submission" date="2025-08" db="UniProtKB">
        <authorList>
            <consortium name="Ensembl"/>
        </authorList>
    </citation>
    <scope>IDENTIFICATION</scope>
</reference>
<name>A0A3P8WWJ9_CYNSE</name>
<evidence type="ECO:0000259" key="2">
    <source>
        <dbReference type="SMART" id="SM00651"/>
    </source>
</evidence>
<feature type="compositionally biased region" description="Basic and acidic residues" evidence="1">
    <location>
        <begin position="1"/>
        <end position="18"/>
    </location>
</feature>
<dbReference type="Ensembl" id="ENSCSET00000031576.1">
    <property type="protein sequence ID" value="ENSCSEP00000031169.1"/>
    <property type="gene ID" value="ENSCSEG00000019951.1"/>
</dbReference>
<reference evidence="3 4" key="1">
    <citation type="journal article" date="2014" name="Nat. Genet.">
        <title>Whole-genome sequence of a flatfish provides insights into ZW sex chromosome evolution and adaptation to a benthic lifestyle.</title>
        <authorList>
            <person name="Chen S."/>
            <person name="Zhang G."/>
            <person name="Shao C."/>
            <person name="Huang Q."/>
            <person name="Liu G."/>
            <person name="Zhang P."/>
            <person name="Song W."/>
            <person name="An N."/>
            <person name="Chalopin D."/>
            <person name="Volff J.N."/>
            <person name="Hong Y."/>
            <person name="Li Q."/>
            <person name="Sha Z."/>
            <person name="Zhou H."/>
            <person name="Xie M."/>
            <person name="Yu Q."/>
            <person name="Liu Y."/>
            <person name="Xiang H."/>
            <person name="Wang N."/>
            <person name="Wu K."/>
            <person name="Yang C."/>
            <person name="Zhou Q."/>
            <person name="Liao X."/>
            <person name="Yang L."/>
            <person name="Hu Q."/>
            <person name="Zhang J."/>
            <person name="Meng L."/>
            <person name="Jin L."/>
            <person name="Tian Y."/>
            <person name="Lian J."/>
            <person name="Yang J."/>
            <person name="Miao G."/>
            <person name="Liu S."/>
            <person name="Liang Z."/>
            <person name="Yan F."/>
            <person name="Li Y."/>
            <person name="Sun B."/>
            <person name="Zhang H."/>
            <person name="Zhang J."/>
            <person name="Zhu Y."/>
            <person name="Du M."/>
            <person name="Zhao Y."/>
            <person name="Schartl M."/>
            <person name="Tang Q."/>
            <person name="Wang J."/>
        </authorList>
    </citation>
    <scope>NUCLEOTIDE SEQUENCE</scope>
</reference>
<sequence length="307" mass="34817">MEERERSEGKKKSQETKSTESPAADTESRTDRTSGESDADKLDVCSDHFDPLAALYSPTVSVPFPNVKCFNNVAAYESFLKGGRGRAKPENVEKRRLKAMRGVADPERIERLKKLMVNKAESEEGESSRAPRGRRHKPQKNVLTRMPLCKGSPLGELYRCVEERIRVKVHIRTFKGMRGVCSGFIVAFDKFWNMALVDVDETFREPLFGEALYHEKALTVFRLFEKLNLQENSGDDESAKKHRSKEGVIKPVAPVTRTVQSDTGEDQQDKNKVSLKASQKYGRVHTRHVNQLFIRGENVILVNPQPL</sequence>